<dbReference type="EMBL" id="RBNI01012686">
    <property type="protein sequence ID" value="RUP42700.1"/>
    <property type="molecule type" value="Genomic_DNA"/>
</dbReference>
<dbReference type="Proteomes" id="UP000268093">
    <property type="component" value="Unassembled WGS sequence"/>
</dbReference>
<protein>
    <submittedName>
        <fullName evidence="1">Uncharacterized protein</fullName>
    </submittedName>
</protein>
<reference evidence="1 2" key="1">
    <citation type="journal article" date="2018" name="New Phytol.">
        <title>Phylogenomics of Endogonaceae and evolution of mycorrhizas within Mucoromycota.</title>
        <authorList>
            <person name="Chang Y."/>
            <person name="Desiro A."/>
            <person name="Na H."/>
            <person name="Sandor L."/>
            <person name="Lipzen A."/>
            <person name="Clum A."/>
            <person name="Barry K."/>
            <person name="Grigoriev I.V."/>
            <person name="Martin F.M."/>
            <person name="Stajich J.E."/>
            <person name="Smith M.E."/>
            <person name="Bonito G."/>
            <person name="Spatafora J.W."/>
        </authorList>
    </citation>
    <scope>NUCLEOTIDE SEQUENCE [LARGE SCALE GENOMIC DNA]</scope>
    <source>
        <strain evidence="1 2">GMNB39</strain>
    </source>
</reference>
<evidence type="ECO:0000313" key="2">
    <source>
        <dbReference type="Proteomes" id="UP000268093"/>
    </source>
</evidence>
<proteinExistence type="predicted"/>
<gene>
    <name evidence="1" type="ORF">BC936DRAFT_138208</name>
</gene>
<accession>A0A433CVM5</accession>
<dbReference type="AlphaFoldDB" id="A0A433CVM5"/>
<organism evidence="1 2">
    <name type="scientific">Jimgerdemannia flammicorona</name>
    <dbReference type="NCBI Taxonomy" id="994334"/>
    <lineage>
        <taxon>Eukaryota</taxon>
        <taxon>Fungi</taxon>
        <taxon>Fungi incertae sedis</taxon>
        <taxon>Mucoromycota</taxon>
        <taxon>Mucoromycotina</taxon>
        <taxon>Endogonomycetes</taxon>
        <taxon>Endogonales</taxon>
        <taxon>Endogonaceae</taxon>
        <taxon>Jimgerdemannia</taxon>
    </lineage>
</organism>
<evidence type="ECO:0000313" key="1">
    <source>
        <dbReference type="EMBL" id="RUP42700.1"/>
    </source>
</evidence>
<keyword evidence="2" id="KW-1185">Reference proteome</keyword>
<sequence length="132" mass="14513">MYKSTFHILPPIRYPPPITHHPSPITHHSSPQVHKRARIAHAALPHVLDLTALRISHESGPLLGSLCSAVSLPQCLQRAHEHANRVPPADSVLSALQVLLEGTVVEGFDQPHALMIHVVNRLVNRRCERGGS</sequence>
<comment type="caution">
    <text evidence="1">The sequence shown here is derived from an EMBL/GenBank/DDBJ whole genome shotgun (WGS) entry which is preliminary data.</text>
</comment>
<name>A0A433CVM5_9FUNG</name>